<reference evidence="4 5" key="1">
    <citation type="journal article" date="2022" name="bioRxiv">
        <title>Genomics of Preaxostyla Flagellates Illuminates Evolutionary Transitions and the Path Towards Mitochondrial Loss.</title>
        <authorList>
            <person name="Novak L.V.F."/>
            <person name="Treitli S.C."/>
            <person name="Pyrih J."/>
            <person name="Halakuc P."/>
            <person name="Pipaliya S.V."/>
            <person name="Vacek V."/>
            <person name="Brzon O."/>
            <person name="Soukal P."/>
            <person name="Eme L."/>
            <person name="Dacks J.B."/>
            <person name="Karnkowska A."/>
            <person name="Elias M."/>
            <person name="Hampl V."/>
        </authorList>
    </citation>
    <scope>NUCLEOTIDE SEQUENCE [LARGE SCALE GENOMIC DNA]</scope>
    <source>
        <strain evidence="4">NAU3</strain>
        <tissue evidence="4">Gut</tissue>
    </source>
</reference>
<name>A0ABQ9XN48_9EUKA</name>
<comment type="similarity">
    <text evidence="1">Belongs to the SAPS family.</text>
</comment>
<comment type="caution">
    <text evidence="4">The sequence shown here is derived from an EMBL/GenBank/DDBJ whole genome shotgun (WGS) entry which is preliminary data.</text>
</comment>
<evidence type="ECO:0000256" key="3">
    <source>
        <dbReference type="SAM" id="MobiDB-lite"/>
    </source>
</evidence>
<dbReference type="InterPro" id="IPR016024">
    <property type="entry name" value="ARM-type_fold"/>
</dbReference>
<dbReference type="InterPro" id="IPR007587">
    <property type="entry name" value="SAPS"/>
</dbReference>
<keyword evidence="2" id="KW-0131">Cell cycle</keyword>
<feature type="region of interest" description="Disordered" evidence="3">
    <location>
        <begin position="426"/>
        <end position="462"/>
    </location>
</feature>
<dbReference type="SUPFAM" id="SSF48371">
    <property type="entry name" value="ARM repeat"/>
    <property type="match status" value="1"/>
</dbReference>
<evidence type="ECO:0000313" key="4">
    <source>
        <dbReference type="EMBL" id="KAK2952817.1"/>
    </source>
</evidence>
<sequence length="537" mass="61092">MLQRLLRLLSMGNTQLDRLLDQHPTIEEVFDFDDFPISLQVGVHRLVEFLSSPEILQDIISYAAGVPKEGINNTDFERYKSHALQVLTQEIPQVDIELSSEDKLRFIFDLLLDPNTPTDGKNNLSQVIQVVMRTNFTKVDAILEEKHLLPIFMDNLHQYSYCGIFKTYLVEYGNIDGKSHLVKFARESGLVPYLLSVIRSNERPEHEMNALSILRDIIESFTSNEREILFEDFLSPDDWKQFHEMLLNPLDVRLYRSAITLLHSMVWTTRPNEENDNDDPIALNMNVSTSFNIILQDMGCFKHALEYNWLENPAQFSANFPVPAVFLKRGHAVGSQRLMTVQFLSQCLRSGYGESLDTIFMNSGLLPVLLSLFLVSPTCSALHCELLTFFQYGLTRRSPALRKHLIVTNNLPSFILNILKTERERRAAANNTPSSTPSLHMDTNSGTLKPPRLQSSPAPHLSQTVPRISSAPEYLAHIIQLARTVDDLQVYSEVSDVVSNLAEWKELFADIVQVEIDNQDKIIGGEVHRGNAMTFGF</sequence>
<accession>A0ABQ9XN48</accession>
<feature type="compositionally biased region" description="Polar residues" evidence="3">
    <location>
        <begin position="429"/>
        <end position="462"/>
    </location>
</feature>
<evidence type="ECO:0000256" key="2">
    <source>
        <dbReference type="ARBA" id="ARBA00023306"/>
    </source>
</evidence>
<gene>
    <name evidence="4" type="ORF">BLNAU_12285</name>
</gene>
<dbReference type="PANTHER" id="PTHR12634:SF8">
    <property type="entry name" value="FIERY MOUNTAIN, ISOFORM D"/>
    <property type="match status" value="1"/>
</dbReference>
<organism evidence="4 5">
    <name type="scientific">Blattamonas nauphoetae</name>
    <dbReference type="NCBI Taxonomy" id="2049346"/>
    <lineage>
        <taxon>Eukaryota</taxon>
        <taxon>Metamonada</taxon>
        <taxon>Preaxostyla</taxon>
        <taxon>Oxymonadida</taxon>
        <taxon>Blattamonas</taxon>
    </lineage>
</organism>
<keyword evidence="5" id="KW-1185">Reference proteome</keyword>
<protein>
    <submittedName>
        <fullName evidence="4">Uncharacterized protein</fullName>
    </submittedName>
</protein>
<evidence type="ECO:0000256" key="1">
    <source>
        <dbReference type="ARBA" id="ARBA00006180"/>
    </source>
</evidence>
<proteinExistence type="inferred from homology"/>
<dbReference type="EMBL" id="JARBJD010000099">
    <property type="protein sequence ID" value="KAK2952817.1"/>
    <property type="molecule type" value="Genomic_DNA"/>
</dbReference>
<dbReference type="PANTHER" id="PTHR12634">
    <property type="entry name" value="SIT4 YEAST -ASSOCIATING PROTEIN-RELATED"/>
    <property type="match status" value="1"/>
</dbReference>
<dbReference type="Proteomes" id="UP001281761">
    <property type="component" value="Unassembled WGS sequence"/>
</dbReference>
<evidence type="ECO:0000313" key="5">
    <source>
        <dbReference type="Proteomes" id="UP001281761"/>
    </source>
</evidence>